<keyword evidence="3" id="KW-1185">Reference proteome</keyword>
<reference evidence="2" key="1">
    <citation type="submission" date="2020-10" db="EMBL/GenBank/DDBJ databases">
        <authorList>
            <person name="Han B."/>
            <person name="Lu T."/>
            <person name="Zhao Q."/>
            <person name="Huang X."/>
            <person name="Zhao Y."/>
        </authorList>
    </citation>
    <scope>NUCLEOTIDE SEQUENCE</scope>
</reference>
<evidence type="ECO:0000313" key="3">
    <source>
        <dbReference type="Proteomes" id="UP000604825"/>
    </source>
</evidence>
<dbReference type="Pfam" id="PF20241">
    <property type="entry name" value="DUF6598"/>
    <property type="match status" value="1"/>
</dbReference>
<proteinExistence type="predicted"/>
<evidence type="ECO:0000259" key="1">
    <source>
        <dbReference type="Pfam" id="PF20241"/>
    </source>
</evidence>
<dbReference type="PANTHER" id="PTHR33065:SF117">
    <property type="entry name" value="OS01G0590200 PROTEIN"/>
    <property type="match status" value="1"/>
</dbReference>
<feature type="domain" description="DUF6598" evidence="1">
    <location>
        <begin position="173"/>
        <end position="312"/>
    </location>
</feature>
<evidence type="ECO:0000313" key="2">
    <source>
        <dbReference type="EMBL" id="CAD6268966.1"/>
    </source>
</evidence>
<protein>
    <recommendedName>
        <fullName evidence="1">DUF6598 domain-containing protein</fullName>
    </recommendedName>
</protein>
<organism evidence="2 3">
    <name type="scientific">Miscanthus lutarioriparius</name>
    <dbReference type="NCBI Taxonomy" id="422564"/>
    <lineage>
        <taxon>Eukaryota</taxon>
        <taxon>Viridiplantae</taxon>
        <taxon>Streptophyta</taxon>
        <taxon>Embryophyta</taxon>
        <taxon>Tracheophyta</taxon>
        <taxon>Spermatophyta</taxon>
        <taxon>Magnoliopsida</taxon>
        <taxon>Liliopsida</taxon>
        <taxon>Poales</taxon>
        <taxon>Poaceae</taxon>
        <taxon>PACMAD clade</taxon>
        <taxon>Panicoideae</taxon>
        <taxon>Andropogonodae</taxon>
        <taxon>Andropogoneae</taxon>
        <taxon>Saccharinae</taxon>
        <taxon>Miscanthus</taxon>
    </lineage>
</organism>
<dbReference type="InterPro" id="IPR036561">
    <property type="entry name" value="MAM33_sf"/>
</dbReference>
<dbReference type="Proteomes" id="UP000604825">
    <property type="component" value="Unassembled WGS sequence"/>
</dbReference>
<dbReference type="SUPFAM" id="SSF54529">
    <property type="entry name" value="Mitochondrial glycoprotein MAM33-like"/>
    <property type="match status" value="1"/>
</dbReference>
<sequence>MFLRRLTASAALRRGATDGGVLAAALRAELAHELTFSSPSTPLRFRFEDASGFDAVSDSPRAQDVLLRRRAGSEEVLVSALLAPLRFVEQDPLPRAALMKVFVSKPGATPVLHFDCRASWVGEEERGAADYAINAVRYHSSPGAAGEDEYEGPVFSTAHGLAEPYAPLLFEVHVESEDLPLCSPCRGIYVLDRALLEVDLWVKKEEEGSTDERLLSEYVEICLRSSFNKMRTGRIHREDAILDMDFMFLSESVEAVIEVFTGVDSPQHVRFIASSSYFDKEILLFEGKCFQGKLFTHVVAVTVEEKLSIRLEWENPHLEWTFQDGVVGALSYPDDDSVPFYVRVFFAPKNLGRGPSRYDAWKKRCKNKGTTSSSGLLKV</sequence>
<dbReference type="AlphaFoldDB" id="A0A811RF75"/>
<dbReference type="InterPro" id="IPR046533">
    <property type="entry name" value="DUF6598"/>
</dbReference>
<dbReference type="EMBL" id="CAJGYO010000014">
    <property type="protein sequence ID" value="CAD6268966.1"/>
    <property type="molecule type" value="Genomic_DNA"/>
</dbReference>
<gene>
    <name evidence="2" type="ORF">NCGR_LOCUS52271</name>
</gene>
<name>A0A811RF75_9POAL</name>
<dbReference type="OrthoDB" id="278212at2759"/>
<dbReference type="PANTHER" id="PTHR33065">
    <property type="entry name" value="OS07G0486400 PROTEIN"/>
    <property type="match status" value="1"/>
</dbReference>
<comment type="caution">
    <text evidence="2">The sequence shown here is derived from an EMBL/GenBank/DDBJ whole genome shotgun (WGS) entry which is preliminary data.</text>
</comment>
<accession>A0A811RF75</accession>